<gene>
    <name evidence="2" type="ORF">chiPu_0018545</name>
</gene>
<dbReference type="GO" id="GO:0000149">
    <property type="term" value="F:SNARE binding"/>
    <property type="evidence" value="ECO:0007669"/>
    <property type="project" value="TreeGrafter"/>
</dbReference>
<dbReference type="STRING" id="137246.A0A401RNV6"/>
<keyword evidence="3" id="KW-1185">Reference proteome</keyword>
<dbReference type="GO" id="GO:0006887">
    <property type="term" value="P:exocytosis"/>
    <property type="evidence" value="ECO:0007669"/>
    <property type="project" value="InterPro"/>
</dbReference>
<dbReference type="InterPro" id="IPR010326">
    <property type="entry name" value="EXOC3/Sec6"/>
</dbReference>
<reference evidence="2 3" key="1">
    <citation type="journal article" date="2018" name="Nat. Ecol. Evol.">
        <title>Shark genomes provide insights into elasmobranch evolution and the origin of vertebrates.</title>
        <authorList>
            <person name="Hara Y"/>
            <person name="Yamaguchi K"/>
            <person name="Onimaru K"/>
            <person name="Kadota M"/>
            <person name="Koyanagi M"/>
            <person name="Keeley SD"/>
            <person name="Tatsumi K"/>
            <person name="Tanaka K"/>
            <person name="Motone F"/>
            <person name="Kageyama Y"/>
            <person name="Nozu R"/>
            <person name="Adachi N"/>
            <person name="Nishimura O"/>
            <person name="Nakagawa R"/>
            <person name="Tanegashima C"/>
            <person name="Kiyatake I"/>
            <person name="Matsumoto R"/>
            <person name="Murakumo K"/>
            <person name="Nishida K"/>
            <person name="Terakita A"/>
            <person name="Kuratani S"/>
            <person name="Sato K"/>
            <person name="Hyodo S Kuraku.S."/>
        </authorList>
    </citation>
    <scope>NUCLEOTIDE SEQUENCE [LARGE SCALE GENOMIC DNA]</scope>
</reference>
<name>A0A401RNV6_CHIPU</name>
<evidence type="ECO:0000313" key="2">
    <source>
        <dbReference type="EMBL" id="GCC19808.1"/>
    </source>
</evidence>
<dbReference type="GO" id="GO:0051601">
    <property type="term" value="P:exocyst localization"/>
    <property type="evidence" value="ECO:0007669"/>
    <property type="project" value="TreeGrafter"/>
</dbReference>
<evidence type="ECO:0000256" key="1">
    <source>
        <dbReference type="ARBA" id="ARBA00009447"/>
    </source>
</evidence>
<dbReference type="EMBL" id="BEZZ01001607">
    <property type="protein sequence ID" value="GCC19808.1"/>
    <property type="molecule type" value="Genomic_DNA"/>
</dbReference>
<comment type="caution">
    <text evidence="2">The sequence shown here is derived from an EMBL/GenBank/DDBJ whole genome shotgun (WGS) entry which is preliminary data.</text>
</comment>
<dbReference type="PANTHER" id="PTHR21292:SF17">
    <property type="entry name" value="TUMOR NECROSIS FACTOR ALPHA-INDUCED PROTEIN 2 ISOFORM X1"/>
    <property type="match status" value="1"/>
</dbReference>
<protein>
    <submittedName>
        <fullName evidence="2">Uncharacterized protein</fullName>
    </submittedName>
</protein>
<sequence>MFLKRSRFEKRRKEATADWPHSKIPQVTLGNDCQIAAREKKLKGCWQSGTETELGVLVDTLLTDHVENSAAVTQELGARVALCCLSGLADLLQRDYIERLKQKVSSDGEEEAKKALASLDRVVKGGNEMLTQRLLEELKPNFSKLLKSKWLQNKEIFESITTIIKKHFNQFRKMKSPPYQDLANGIHRKVVTEYVRAVVQTRVVCSSADMRMKVAGQLTQESVELREMFASLNSSASWLDTAIEHLAEIISLKDTSSIQMEVGALADSYPDVRKEHIEALLNIRGDISHQNRQNILETLRDFNGNNGGSTLSRNRALFAEIDATPVVQCANLNMSCALRCFSVFRRCSVRVR</sequence>
<dbReference type="PANTHER" id="PTHR21292">
    <property type="entry name" value="EXOCYST COMPLEX COMPONENT SEC6-RELATED"/>
    <property type="match status" value="1"/>
</dbReference>
<dbReference type="AlphaFoldDB" id="A0A401RNV6"/>
<dbReference type="InterPro" id="IPR042532">
    <property type="entry name" value="EXOC3/Sec6_C"/>
</dbReference>
<accession>A0A401RNV6</accession>
<comment type="similarity">
    <text evidence="1">Belongs to the SEC6 family.</text>
</comment>
<dbReference type="GO" id="GO:0000145">
    <property type="term" value="C:exocyst"/>
    <property type="evidence" value="ECO:0007669"/>
    <property type="project" value="InterPro"/>
</dbReference>
<proteinExistence type="inferred from homology"/>
<dbReference type="Pfam" id="PF06046">
    <property type="entry name" value="Sec6"/>
    <property type="match status" value="1"/>
</dbReference>
<dbReference type="OMA" id="RGDISHQ"/>
<evidence type="ECO:0000313" key="3">
    <source>
        <dbReference type="Proteomes" id="UP000287033"/>
    </source>
</evidence>
<dbReference type="OrthoDB" id="9948828at2759"/>
<dbReference type="InterPro" id="IPR016024">
    <property type="entry name" value="ARM-type_fold"/>
</dbReference>
<dbReference type="SUPFAM" id="SSF48371">
    <property type="entry name" value="ARM repeat"/>
    <property type="match status" value="1"/>
</dbReference>
<dbReference type="Proteomes" id="UP000287033">
    <property type="component" value="Unassembled WGS sequence"/>
</dbReference>
<dbReference type="Gene3D" id="1.10.357.70">
    <property type="entry name" value="Exocyst complex component Sec6, C-terminal domain"/>
    <property type="match status" value="1"/>
</dbReference>
<organism evidence="2 3">
    <name type="scientific">Chiloscyllium punctatum</name>
    <name type="common">Brownbanded bambooshark</name>
    <name type="synonym">Hemiscyllium punctatum</name>
    <dbReference type="NCBI Taxonomy" id="137246"/>
    <lineage>
        <taxon>Eukaryota</taxon>
        <taxon>Metazoa</taxon>
        <taxon>Chordata</taxon>
        <taxon>Craniata</taxon>
        <taxon>Vertebrata</taxon>
        <taxon>Chondrichthyes</taxon>
        <taxon>Elasmobranchii</taxon>
        <taxon>Galeomorphii</taxon>
        <taxon>Galeoidea</taxon>
        <taxon>Orectolobiformes</taxon>
        <taxon>Hemiscylliidae</taxon>
        <taxon>Chiloscyllium</taxon>
    </lineage>
</organism>